<dbReference type="EMBL" id="FN394217">
    <property type="protein sequence ID" value="CAY87015.1"/>
    <property type="molecule type" value="Genomic_DNA"/>
</dbReference>
<dbReference type="AlphaFoldDB" id="C8ZJ84"/>
<evidence type="ECO:0000313" key="1">
    <source>
        <dbReference type="EMBL" id="CAY87015.1"/>
    </source>
</evidence>
<organism evidence="1 2">
    <name type="scientific">Saccharomyces cerevisiae (strain Lalvin EC1118 / Prise de mousse)</name>
    <name type="common">Baker's yeast</name>
    <dbReference type="NCBI Taxonomy" id="643680"/>
    <lineage>
        <taxon>Eukaryota</taxon>
        <taxon>Fungi</taxon>
        <taxon>Dikarya</taxon>
        <taxon>Ascomycota</taxon>
        <taxon>Saccharomycotina</taxon>
        <taxon>Saccharomycetes</taxon>
        <taxon>Saccharomycetales</taxon>
        <taxon>Saccharomycetaceae</taxon>
        <taxon>Saccharomyces</taxon>
    </lineage>
</organism>
<proteinExistence type="predicted"/>
<name>C8ZJ84_YEAS8</name>
<dbReference type="Proteomes" id="UP000000286">
    <property type="component" value="Chromosome XVI"/>
</dbReference>
<accession>C8ZJ84</accession>
<gene>
    <name evidence="1" type="ORF">EC1118_1P2_3796g</name>
</gene>
<dbReference type="HOGENOM" id="CLU_1961303_0_0_1"/>
<protein>
    <submittedName>
        <fullName evidence="1">EC1118_1P2_3796p</fullName>
    </submittedName>
</protein>
<sequence>MAHKFYRNYQPNNLIANSKVAKVAPLAGAALSMVGPNPLKKAPIPPLAYKVLATLEIELPNLGFCKLSVCMTDLMTSNGYTINHKAVPDNAPKIQSFHAGMSFLSSPRLLFIWLAINASYTKKYVPHP</sequence>
<reference evidence="1 2" key="1">
    <citation type="journal article" date="2009" name="Proc. Natl. Acad. Sci. U.S.A.">
        <title>Eukaryote-to-eukaryote gene transfer events revealed by the genome sequence of the wine yeast Saccharomyces cerevisiae EC1118.</title>
        <authorList>
            <person name="Novo M."/>
            <person name="Bigey F."/>
            <person name="Beyne E."/>
            <person name="Galeote V."/>
            <person name="Gavory F."/>
            <person name="Mallet S."/>
            <person name="Cambot B."/>
            <person name="Legras J.L."/>
            <person name="Wincker P."/>
            <person name="Casaregola S."/>
            <person name="Dequin S."/>
        </authorList>
    </citation>
    <scope>NUCLEOTIDE SEQUENCE [LARGE SCALE GENOMIC DNA]</scope>
    <source>
        <strain evidence="2">Lalvin EC1118 / Prise de mousse</strain>
    </source>
</reference>
<evidence type="ECO:0000313" key="2">
    <source>
        <dbReference type="Proteomes" id="UP000000286"/>
    </source>
</evidence>